<dbReference type="PROSITE" id="PS50011">
    <property type="entry name" value="PROTEIN_KINASE_DOM"/>
    <property type="match status" value="1"/>
</dbReference>
<dbReference type="Proteomes" id="UP001521116">
    <property type="component" value="Unassembled WGS sequence"/>
</dbReference>
<evidence type="ECO:0000256" key="4">
    <source>
        <dbReference type="SAM" id="MobiDB-lite"/>
    </source>
</evidence>
<comment type="caution">
    <text evidence="6">The sequence shown here is derived from an EMBL/GenBank/DDBJ whole genome shotgun (WGS) entry which is preliminary data.</text>
</comment>
<gene>
    <name evidence="6" type="ORF">SLS56_011114</name>
</gene>
<dbReference type="InterPro" id="IPR045269">
    <property type="entry name" value="Atg1-like"/>
</dbReference>
<evidence type="ECO:0000313" key="6">
    <source>
        <dbReference type="EMBL" id="KAL1617146.1"/>
    </source>
</evidence>
<dbReference type="CDD" id="cd00180">
    <property type="entry name" value="PKc"/>
    <property type="match status" value="1"/>
</dbReference>
<keyword evidence="2" id="KW-0072">Autophagy</keyword>
<evidence type="ECO:0000313" key="7">
    <source>
        <dbReference type="Proteomes" id="UP001521116"/>
    </source>
</evidence>
<accession>A0ABR3SD56</accession>
<dbReference type="SUPFAM" id="SSF56112">
    <property type="entry name" value="Protein kinase-like (PK-like)"/>
    <property type="match status" value="1"/>
</dbReference>
<protein>
    <recommendedName>
        <fullName evidence="3">Autophagy-related protein 1</fullName>
    </recommendedName>
</protein>
<evidence type="ECO:0000256" key="2">
    <source>
        <dbReference type="ARBA" id="ARBA00023006"/>
    </source>
</evidence>
<feature type="region of interest" description="Disordered" evidence="4">
    <location>
        <begin position="1"/>
        <end position="20"/>
    </location>
</feature>
<dbReference type="InterPro" id="IPR008271">
    <property type="entry name" value="Ser/Thr_kinase_AS"/>
</dbReference>
<name>A0ABR3SD56_9PEZI</name>
<dbReference type="Pfam" id="PF00069">
    <property type="entry name" value="Pkinase"/>
    <property type="match status" value="1"/>
</dbReference>
<reference evidence="6 7" key="1">
    <citation type="submission" date="2024-02" db="EMBL/GenBank/DDBJ databases">
        <title>De novo assembly and annotation of 12 fungi associated with fruit tree decline syndrome in Ontario, Canada.</title>
        <authorList>
            <person name="Sulman M."/>
            <person name="Ellouze W."/>
            <person name="Ilyukhin E."/>
        </authorList>
    </citation>
    <scope>NUCLEOTIDE SEQUENCE [LARGE SCALE GENOMIC DNA]</scope>
    <source>
        <strain evidence="6 7">M1-105</strain>
    </source>
</reference>
<sequence length="245" mass="27609">MADQTESRLTVYFPPASPGSPPSWRFTNADIQNISTILAEVNKEWSTNPSTYIVLRAIGRLDLLNELLVRHHFDDHWFPVEASALPPNLQPKDQEKPYKTISVLGTGATSQVDKIQSTVSYKVYAMKRIPRRQALGTRSKGTVPAFVAKMNIIKSLDHQHTARYVGSFTDNSWLGLIMTPVADMNLNEYLRNSGLPSDEKNITLRAFFGCLATALQYLHDHGIRHRDIKPQNILIQGSNVVYTDF</sequence>
<dbReference type="InterPro" id="IPR000719">
    <property type="entry name" value="Prot_kinase_dom"/>
</dbReference>
<organism evidence="6 7">
    <name type="scientific">Neofusicoccum ribis</name>
    <dbReference type="NCBI Taxonomy" id="45134"/>
    <lineage>
        <taxon>Eukaryota</taxon>
        <taxon>Fungi</taxon>
        <taxon>Dikarya</taxon>
        <taxon>Ascomycota</taxon>
        <taxon>Pezizomycotina</taxon>
        <taxon>Dothideomycetes</taxon>
        <taxon>Dothideomycetes incertae sedis</taxon>
        <taxon>Botryosphaeriales</taxon>
        <taxon>Botryosphaeriaceae</taxon>
        <taxon>Neofusicoccum</taxon>
    </lineage>
</organism>
<evidence type="ECO:0000256" key="3">
    <source>
        <dbReference type="ARBA" id="ARBA00030237"/>
    </source>
</evidence>
<evidence type="ECO:0000259" key="5">
    <source>
        <dbReference type="PROSITE" id="PS50011"/>
    </source>
</evidence>
<feature type="domain" description="Protein kinase" evidence="5">
    <location>
        <begin position="98"/>
        <end position="245"/>
    </location>
</feature>
<dbReference type="Gene3D" id="1.10.510.10">
    <property type="entry name" value="Transferase(Phosphotransferase) domain 1"/>
    <property type="match status" value="1"/>
</dbReference>
<dbReference type="InterPro" id="IPR011009">
    <property type="entry name" value="Kinase-like_dom_sf"/>
</dbReference>
<dbReference type="PROSITE" id="PS00108">
    <property type="entry name" value="PROTEIN_KINASE_ST"/>
    <property type="match status" value="1"/>
</dbReference>
<keyword evidence="7" id="KW-1185">Reference proteome</keyword>
<dbReference type="SMART" id="SM00220">
    <property type="entry name" value="S_TKc"/>
    <property type="match status" value="1"/>
</dbReference>
<feature type="non-terminal residue" evidence="6">
    <location>
        <position position="245"/>
    </location>
</feature>
<dbReference type="EMBL" id="JAJVDC020000240">
    <property type="protein sequence ID" value="KAL1617146.1"/>
    <property type="molecule type" value="Genomic_DNA"/>
</dbReference>
<evidence type="ECO:0000256" key="1">
    <source>
        <dbReference type="ARBA" id="ARBA00004623"/>
    </source>
</evidence>
<dbReference type="PANTHER" id="PTHR24348">
    <property type="entry name" value="SERINE/THREONINE-PROTEIN KINASE UNC-51-RELATED"/>
    <property type="match status" value="1"/>
</dbReference>
<proteinExistence type="predicted"/>
<comment type="subcellular location">
    <subcellularLocation>
        <location evidence="1">Preautophagosomal structure membrane</location>
        <topology evidence="1">Peripheral membrane protein</topology>
    </subcellularLocation>
</comment>